<accession>A0A9W8CE38</accession>
<comment type="caution">
    <text evidence="12">The sequence shown here is derived from an EMBL/GenBank/DDBJ whole genome shotgun (WGS) entry which is preliminary data.</text>
</comment>
<dbReference type="Gene3D" id="1.20.5.4130">
    <property type="match status" value="1"/>
</dbReference>
<dbReference type="InterPro" id="IPR055414">
    <property type="entry name" value="LRR_R13L4/SHOC2-like"/>
</dbReference>
<dbReference type="PRINTS" id="PR00364">
    <property type="entry name" value="DISEASERSIST"/>
</dbReference>
<dbReference type="InterPro" id="IPR002182">
    <property type="entry name" value="NB-ARC"/>
</dbReference>
<dbReference type="InterPro" id="IPR032675">
    <property type="entry name" value="LRR_dom_sf"/>
</dbReference>
<evidence type="ECO:0000256" key="3">
    <source>
        <dbReference type="ARBA" id="ARBA00022737"/>
    </source>
</evidence>
<reference evidence="12 13" key="1">
    <citation type="submission" date="2022-10" db="EMBL/GenBank/DDBJ databases">
        <title>WGS assembly of Paspalum vaginatum 540-79.</title>
        <authorList>
            <person name="Sun G."/>
            <person name="Wase N."/>
            <person name="Shu S."/>
            <person name="Jenkins J."/>
            <person name="Zhou B."/>
            <person name="Torres-Rodriguez J."/>
            <person name="Chen C."/>
            <person name="Sandor L."/>
            <person name="Plott C."/>
            <person name="Yoshinga Y."/>
            <person name="Daum C."/>
            <person name="Qi P."/>
            <person name="Barry K."/>
            <person name="Lipzen A."/>
            <person name="Berry L."/>
            <person name="Pedersen C."/>
            <person name="Gottilla T."/>
            <person name="Foltz A."/>
            <person name="Yu H."/>
            <person name="O'Malley R."/>
            <person name="Zhang C."/>
            <person name="Devos K."/>
            <person name="Sigmon B."/>
            <person name="Yu B."/>
            <person name="Obata T."/>
            <person name="Schmutz J."/>
            <person name="Schnable J."/>
        </authorList>
    </citation>
    <scope>NUCLEOTIDE SEQUENCE [LARGE SCALE GENOMIC DNA]</scope>
    <source>
        <strain evidence="13">cv. 540-79</strain>
    </source>
</reference>
<dbReference type="InterPro" id="IPR042197">
    <property type="entry name" value="Apaf_helical"/>
</dbReference>
<dbReference type="PANTHER" id="PTHR23155:SF1005">
    <property type="entry name" value="OS07G0197300 PROTEIN"/>
    <property type="match status" value="1"/>
</dbReference>
<dbReference type="OrthoDB" id="602760at2759"/>
<dbReference type="GO" id="GO:0009626">
    <property type="term" value="P:plant-type hypersensitive response"/>
    <property type="evidence" value="ECO:0007669"/>
    <property type="project" value="UniProtKB-ARBA"/>
</dbReference>
<dbReference type="Gene3D" id="3.40.50.300">
    <property type="entry name" value="P-loop containing nucleotide triphosphate hydrolases"/>
    <property type="match status" value="1"/>
</dbReference>
<feature type="domain" description="Disease resistance protein winged helix" evidence="10">
    <location>
        <begin position="442"/>
        <end position="490"/>
    </location>
</feature>
<dbReference type="Pfam" id="PF18052">
    <property type="entry name" value="Rx_N"/>
    <property type="match status" value="1"/>
</dbReference>
<feature type="domain" description="Disease resistance R13L4/SHOC-2-like LRR" evidence="11">
    <location>
        <begin position="570"/>
        <end position="895"/>
    </location>
</feature>
<dbReference type="InterPro" id="IPR041118">
    <property type="entry name" value="Rx_N"/>
</dbReference>
<dbReference type="InterPro" id="IPR058922">
    <property type="entry name" value="WHD_DRP"/>
</dbReference>
<evidence type="ECO:0000259" key="9">
    <source>
        <dbReference type="Pfam" id="PF18052"/>
    </source>
</evidence>
<dbReference type="GO" id="GO:0043531">
    <property type="term" value="F:ADP binding"/>
    <property type="evidence" value="ECO:0007669"/>
    <property type="project" value="InterPro"/>
</dbReference>
<keyword evidence="13" id="KW-1185">Reference proteome</keyword>
<proteinExistence type="inferred from homology"/>
<evidence type="ECO:0000256" key="7">
    <source>
        <dbReference type="SAM" id="MobiDB-lite"/>
    </source>
</evidence>
<dbReference type="GO" id="GO:0042742">
    <property type="term" value="P:defense response to bacterium"/>
    <property type="evidence" value="ECO:0007669"/>
    <property type="project" value="UniProtKB-ARBA"/>
</dbReference>
<dbReference type="Pfam" id="PF23559">
    <property type="entry name" value="WHD_DRP"/>
    <property type="match status" value="1"/>
</dbReference>
<evidence type="ECO:0000313" key="12">
    <source>
        <dbReference type="EMBL" id="KAJ1255398.1"/>
    </source>
</evidence>
<evidence type="ECO:0000259" key="8">
    <source>
        <dbReference type="Pfam" id="PF00931"/>
    </source>
</evidence>
<dbReference type="GO" id="GO:0002758">
    <property type="term" value="P:innate immune response-activating signaling pathway"/>
    <property type="evidence" value="ECO:0007669"/>
    <property type="project" value="UniProtKB-ARBA"/>
</dbReference>
<sequence>MEVLGSGIGDGVAQTIVGMITQVVVEELRQIKGVGDKVVHLRDELATMNALLRMLSEADEVSIDHLVREWMKQVRELAYDSEDFVDDFKLRINRRAAPPVDGTALSRAKHLLSCGKLKLDALALRRALAAKIEDLHARTIAVSERRVRYGVDRKALRISASAAFAPASGTSASAQPVNDPVEFIGMDDQATDLASKVSSKGQDMKIKAFSIVGFGGLGKTTLAVEVSRRLEGEFERQANVSVSQAFDENKELKGLLQRILLELVKPRTSNAKGIKEEEYLVVIDDVWTIAAWNAIRCRLPENGCGSRIIVTTRVDTVAKACSSASIWLETICHIKPLKAKDSKKLFMNRVFGKSKECPEQLEPPMKTILDKCGGLTLAIVNIASLLASYSSANSRDMWDRVCKSIGSQMDSNPTLEGMKQIITLSYSHLPYHLKGCMMYLSIFPEDYVIDKERLLFRWIAEGLVTEKRVRTMLEVAESYFDELISRNMIMPGCRLASAMMGGHCMEANFLTLVGGQGKGASYDKIRRLSIHGDDKGPAEVAKEGSVSNGNETVTDQPLIRQGVEAMNLEHVRSLSMFQPNGHNLLNRLDKFPLLRVLDLEACNKAVKNRHMDIICRLFLLKFLSLKGTDITEVPSEIGGLEHLQMLNLDDTLLTELPDTVTNLEKLECMYMSNRVLWDAVWSLPKGLKRMKALGVVYKADLDSADVAEEICELSQLRGALGNTHALRSINIVENGAGTLRFLLKLPSPPLLLRYLRIAGKIYELPEWIKSLSHLTQINFSDTRLRIDQLLGTICELPSLVDIVLWRISYTDNELVARPSYPFPMLKKISIVSDYDEHKVLKFEEGSMEKLEIVEYRFDSREKKIIGIKNLRNLKAVVLCGNKENPALARTVEELELENKNRPQGKKFSVTLKD</sequence>
<keyword evidence="6" id="KW-0175">Coiled coil</keyword>
<dbReference type="InterPro" id="IPR027417">
    <property type="entry name" value="P-loop_NTPase"/>
</dbReference>
<dbReference type="InterPro" id="IPR044974">
    <property type="entry name" value="Disease_R_plants"/>
</dbReference>
<dbReference type="Pfam" id="PF23598">
    <property type="entry name" value="LRR_14"/>
    <property type="match status" value="1"/>
</dbReference>
<evidence type="ECO:0000256" key="4">
    <source>
        <dbReference type="ARBA" id="ARBA00022741"/>
    </source>
</evidence>
<organism evidence="12 13">
    <name type="scientific">Paspalum vaginatum</name>
    <name type="common">seashore paspalum</name>
    <dbReference type="NCBI Taxonomy" id="158149"/>
    <lineage>
        <taxon>Eukaryota</taxon>
        <taxon>Viridiplantae</taxon>
        <taxon>Streptophyta</taxon>
        <taxon>Embryophyta</taxon>
        <taxon>Tracheophyta</taxon>
        <taxon>Spermatophyta</taxon>
        <taxon>Magnoliopsida</taxon>
        <taxon>Liliopsida</taxon>
        <taxon>Poales</taxon>
        <taxon>Poaceae</taxon>
        <taxon>PACMAD clade</taxon>
        <taxon>Panicoideae</taxon>
        <taxon>Andropogonodae</taxon>
        <taxon>Paspaleae</taxon>
        <taxon>Paspalinae</taxon>
        <taxon>Paspalum</taxon>
    </lineage>
</organism>
<name>A0A9W8CE38_9POAL</name>
<dbReference type="Pfam" id="PF00931">
    <property type="entry name" value="NB-ARC"/>
    <property type="match status" value="1"/>
</dbReference>
<evidence type="ECO:0000313" key="13">
    <source>
        <dbReference type="Proteomes" id="UP001164776"/>
    </source>
</evidence>
<dbReference type="InterPro" id="IPR038005">
    <property type="entry name" value="RX-like_CC"/>
</dbReference>
<dbReference type="PANTHER" id="PTHR23155">
    <property type="entry name" value="DISEASE RESISTANCE PROTEIN RP"/>
    <property type="match status" value="1"/>
</dbReference>
<comment type="similarity">
    <text evidence="1">Belongs to the disease resistance NB-LRR family.</text>
</comment>
<evidence type="ECO:0000256" key="5">
    <source>
        <dbReference type="ARBA" id="ARBA00022821"/>
    </source>
</evidence>
<evidence type="ECO:0000256" key="1">
    <source>
        <dbReference type="ARBA" id="ARBA00008894"/>
    </source>
</evidence>
<dbReference type="Proteomes" id="UP001164776">
    <property type="component" value="Unassembled WGS sequence"/>
</dbReference>
<dbReference type="Gene3D" id="3.80.10.10">
    <property type="entry name" value="Ribonuclease Inhibitor"/>
    <property type="match status" value="1"/>
</dbReference>
<evidence type="ECO:0000256" key="6">
    <source>
        <dbReference type="ARBA" id="ARBA00023054"/>
    </source>
</evidence>
<feature type="compositionally biased region" description="Basic and acidic residues" evidence="7">
    <location>
        <begin position="533"/>
        <end position="542"/>
    </location>
</feature>
<keyword evidence="2" id="KW-0433">Leucine-rich repeat</keyword>
<dbReference type="EMBL" id="MU629722">
    <property type="protein sequence ID" value="KAJ1255398.1"/>
    <property type="molecule type" value="Genomic_DNA"/>
</dbReference>
<keyword evidence="5" id="KW-0611">Plant defense</keyword>
<dbReference type="SUPFAM" id="SSF52058">
    <property type="entry name" value="L domain-like"/>
    <property type="match status" value="1"/>
</dbReference>
<protein>
    <submittedName>
        <fullName evidence="12">Uncharacterized protein</fullName>
    </submittedName>
</protein>
<dbReference type="AlphaFoldDB" id="A0A9W8CE38"/>
<evidence type="ECO:0000256" key="2">
    <source>
        <dbReference type="ARBA" id="ARBA00022614"/>
    </source>
</evidence>
<evidence type="ECO:0000259" key="11">
    <source>
        <dbReference type="Pfam" id="PF23598"/>
    </source>
</evidence>
<keyword evidence="3" id="KW-0677">Repeat</keyword>
<dbReference type="SUPFAM" id="SSF52540">
    <property type="entry name" value="P-loop containing nucleoside triphosphate hydrolases"/>
    <property type="match status" value="1"/>
</dbReference>
<keyword evidence="4" id="KW-0547">Nucleotide-binding</keyword>
<gene>
    <name evidence="12" type="ORF">BS78_K244600</name>
</gene>
<feature type="domain" description="Disease resistance N-terminal" evidence="9">
    <location>
        <begin position="14"/>
        <end position="96"/>
    </location>
</feature>
<evidence type="ECO:0000259" key="10">
    <source>
        <dbReference type="Pfam" id="PF23559"/>
    </source>
</evidence>
<feature type="domain" description="NB-ARC" evidence="8">
    <location>
        <begin position="203"/>
        <end position="354"/>
    </location>
</feature>
<dbReference type="FunFam" id="1.10.10.10:FF:000322">
    <property type="entry name" value="Probable disease resistance protein At1g63360"/>
    <property type="match status" value="1"/>
</dbReference>
<dbReference type="CDD" id="cd14798">
    <property type="entry name" value="RX-CC_like"/>
    <property type="match status" value="1"/>
</dbReference>
<dbReference type="Gene3D" id="1.10.8.430">
    <property type="entry name" value="Helical domain of apoptotic protease-activating factors"/>
    <property type="match status" value="1"/>
</dbReference>
<feature type="region of interest" description="Disordered" evidence="7">
    <location>
        <begin position="533"/>
        <end position="553"/>
    </location>
</feature>